<dbReference type="AlphaFoldDB" id="A0A0F7TVW2"/>
<dbReference type="EMBL" id="CDHK01000008">
    <property type="protein sequence ID" value="CEJ59971.1"/>
    <property type="molecule type" value="Genomic_DNA"/>
</dbReference>
<organism evidence="9 10">
    <name type="scientific">Penicillium brasilianum</name>
    <dbReference type="NCBI Taxonomy" id="104259"/>
    <lineage>
        <taxon>Eukaryota</taxon>
        <taxon>Fungi</taxon>
        <taxon>Dikarya</taxon>
        <taxon>Ascomycota</taxon>
        <taxon>Pezizomycotina</taxon>
        <taxon>Eurotiomycetes</taxon>
        <taxon>Eurotiomycetidae</taxon>
        <taxon>Eurotiales</taxon>
        <taxon>Aspergillaceae</taxon>
        <taxon>Penicillium</taxon>
    </lineage>
</organism>
<evidence type="ECO:0000256" key="1">
    <source>
        <dbReference type="ARBA" id="ARBA00004141"/>
    </source>
</evidence>
<keyword evidence="5 7" id="KW-1133">Transmembrane helix</keyword>
<evidence type="ECO:0000313" key="10">
    <source>
        <dbReference type="Proteomes" id="UP000042958"/>
    </source>
</evidence>
<dbReference type="SUPFAM" id="SSF103473">
    <property type="entry name" value="MFS general substrate transporter"/>
    <property type="match status" value="1"/>
</dbReference>
<comment type="similarity">
    <text evidence="2">Belongs to the major facilitator superfamily. TCR/Tet family.</text>
</comment>
<dbReference type="PANTHER" id="PTHR23501">
    <property type="entry name" value="MAJOR FACILITATOR SUPERFAMILY"/>
    <property type="match status" value="1"/>
</dbReference>
<feature type="transmembrane region" description="Helical" evidence="7">
    <location>
        <begin position="176"/>
        <end position="196"/>
    </location>
</feature>
<feature type="transmembrane region" description="Helical" evidence="7">
    <location>
        <begin position="143"/>
        <end position="164"/>
    </location>
</feature>
<feature type="transmembrane region" description="Helical" evidence="7">
    <location>
        <begin position="517"/>
        <end position="541"/>
    </location>
</feature>
<protein>
    <recommendedName>
        <fullName evidence="8">Major facilitator superfamily (MFS) profile domain-containing protein</fullName>
    </recommendedName>
</protein>
<keyword evidence="6 7" id="KW-0472">Membrane</keyword>
<dbReference type="InterPro" id="IPR036259">
    <property type="entry name" value="MFS_trans_sf"/>
</dbReference>
<evidence type="ECO:0000256" key="4">
    <source>
        <dbReference type="ARBA" id="ARBA00022692"/>
    </source>
</evidence>
<proteinExistence type="inferred from homology"/>
<feature type="transmembrane region" description="Helical" evidence="7">
    <location>
        <begin position="414"/>
        <end position="436"/>
    </location>
</feature>
<dbReference type="InterPro" id="IPR020846">
    <property type="entry name" value="MFS_dom"/>
</dbReference>
<feature type="transmembrane region" description="Helical" evidence="7">
    <location>
        <begin position="280"/>
        <end position="299"/>
    </location>
</feature>
<dbReference type="CDD" id="cd17502">
    <property type="entry name" value="MFS_Azr1_MDR_like"/>
    <property type="match status" value="1"/>
</dbReference>
<dbReference type="PANTHER" id="PTHR23501:SF12">
    <property type="entry name" value="MAJOR FACILITATOR SUPERFAMILY (MFS) PROFILE DOMAIN-CONTAINING PROTEIN-RELATED"/>
    <property type="match status" value="1"/>
</dbReference>
<feature type="transmembrane region" description="Helical" evidence="7">
    <location>
        <begin position="118"/>
        <end position="137"/>
    </location>
</feature>
<feature type="transmembrane region" description="Helical" evidence="7">
    <location>
        <begin position="319"/>
        <end position="341"/>
    </location>
</feature>
<name>A0A0F7TVW2_PENBI</name>
<feature type="domain" description="Major facilitator superfamily (MFS) profile" evidence="8">
    <location>
        <begin position="53"/>
        <end position="548"/>
    </location>
</feature>
<dbReference type="GO" id="GO:0022857">
    <property type="term" value="F:transmembrane transporter activity"/>
    <property type="evidence" value="ECO:0007669"/>
    <property type="project" value="InterPro"/>
</dbReference>
<feature type="transmembrane region" description="Helical" evidence="7">
    <location>
        <begin position="248"/>
        <end position="268"/>
    </location>
</feature>
<evidence type="ECO:0000256" key="5">
    <source>
        <dbReference type="ARBA" id="ARBA00022989"/>
    </source>
</evidence>
<feature type="transmembrane region" description="Helical" evidence="7">
    <location>
        <begin position="448"/>
        <end position="471"/>
    </location>
</feature>
<feature type="transmembrane region" description="Helical" evidence="7">
    <location>
        <begin position="385"/>
        <end position="402"/>
    </location>
</feature>
<feature type="transmembrane region" description="Helical" evidence="7">
    <location>
        <begin position="48"/>
        <end position="66"/>
    </location>
</feature>
<dbReference type="FunFam" id="1.20.1250.20:FF:000429">
    <property type="entry name" value="MFS drug efflux transporter, putative"/>
    <property type="match status" value="1"/>
</dbReference>
<dbReference type="Proteomes" id="UP000042958">
    <property type="component" value="Unassembled WGS sequence"/>
</dbReference>
<evidence type="ECO:0000256" key="2">
    <source>
        <dbReference type="ARBA" id="ARBA00007520"/>
    </source>
</evidence>
<evidence type="ECO:0000313" key="9">
    <source>
        <dbReference type="EMBL" id="CEJ59971.1"/>
    </source>
</evidence>
<accession>A0A0F7TVW2</accession>
<evidence type="ECO:0000259" key="8">
    <source>
        <dbReference type="PROSITE" id="PS50850"/>
    </source>
</evidence>
<keyword evidence="4 7" id="KW-0812">Transmembrane</keyword>
<evidence type="ECO:0000256" key="6">
    <source>
        <dbReference type="ARBA" id="ARBA00023136"/>
    </source>
</evidence>
<dbReference type="STRING" id="104259.A0A0F7TVW2"/>
<keyword evidence="3" id="KW-0813">Transport</keyword>
<feature type="transmembrane region" description="Helical" evidence="7">
    <location>
        <begin position="353"/>
        <end position="373"/>
    </location>
</feature>
<dbReference type="GO" id="GO:0005886">
    <property type="term" value="C:plasma membrane"/>
    <property type="evidence" value="ECO:0007669"/>
    <property type="project" value="TreeGrafter"/>
</dbReference>
<gene>
    <name evidence="9" type="ORF">PMG11_08568</name>
</gene>
<dbReference type="Gene3D" id="1.20.1250.20">
    <property type="entry name" value="MFS general substrate transporter like domains"/>
    <property type="match status" value="2"/>
</dbReference>
<sequence>MEEEPKLQSIPMQDFTATDDRSKHSAEETIGEDVDYVREDIQSKVSKPLWILIVFTILSSTFLFALDNTIVADVQSPIVKTFGEVDKLSWLGVAFVLSGSATILTWGKLYGIFSVKWLYLSSLLLFEIGSAICGAALNMNMLIVGRAVAGLGGSGMYLGCLNLLSLTTSIRQRPQYIALTGITWGSGTVLGPVVGGAFTQNHAATWRWAFYINLCIGAAFLPVYVCHLPRCDPQPGVSKKQKLMQIDYLGIILIAGMLTALNMGIIFGSTTYDWKEGLAYVPWIITALSCGLFITQQLFCIGTTPSERIVQCQFIGQRLMLLLFTLMAAASTCVFVPTYYIPLHFQFVRGDSALTAAVRLLPFIVLMVAFGFLNGALMSKLGYYMPWYLGGGVLTTIGGALMSTVNETSSNARIYGYTSFIGIGAGMFIQAGFSVAQAKVSTSRETDATSFMSWGQNMGIMISLAISGAVFQNNCIDKLKHVLPNLSRNELKAVISGNDSEIFRRLNDDTRARVLQAIVWAMSRTYFLVVTAGAMAILGSLTMKRERIFIKASAAA</sequence>
<dbReference type="Pfam" id="PF07690">
    <property type="entry name" value="MFS_1"/>
    <property type="match status" value="1"/>
</dbReference>
<feature type="transmembrane region" description="Helical" evidence="7">
    <location>
        <begin position="88"/>
        <end position="106"/>
    </location>
</feature>
<dbReference type="InterPro" id="IPR011701">
    <property type="entry name" value="MFS"/>
</dbReference>
<keyword evidence="10" id="KW-1185">Reference proteome</keyword>
<reference evidence="10" key="1">
    <citation type="journal article" date="2015" name="Genome Announc.">
        <title>Draft genome sequence of the fungus Penicillium brasilianum MG11.</title>
        <authorList>
            <person name="Horn F."/>
            <person name="Linde J."/>
            <person name="Mattern D.J."/>
            <person name="Walther G."/>
            <person name="Guthke R."/>
            <person name="Brakhage A.A."/>
            <person name="Valiante V."/>
        </authorList>
    </citation>
    <scope>NUCLEOTIDE SEQUENCE [LARGE SCALE GENOMIC DNA]</scope>
    <source>
        <strain evidence="10">MG11</strain>
    </source>
</reference>
<evidence type="ECO:0000256" key="3">
    <source>
        <dbReference type="ARBA" id="ARBA00022448"/>
    </source>
</evidence>
<feature type="transmembrane region" description="Helical" evidence="7">
    <location>
        <begin position="208"/>
        <end position="227"/>
    </location>
</feature>
<comment type="subcellular location">
    <subcellularLocation>
        <location evidence="1">Membrane</location>
        <topology evidence="1">Multi-pass membrane protein</topology>
    </subcellularLocation>
</comment>
<dbReference type="OrthoDB" id="10021397at2759"/>
<dbReference type="PROSITE" id="PS50850">
    <property type="entry name" value="MFS"/>
    <property type="match status" value="1"/>
</dbReference>
<evidence type="ECO:0000256" key="7">
    <source>
        <dbReference type="SAM" id="Phobius"/>
    </source>
</evidence>